<proteinExistence type="predicted"/>
<dbReference type="EMBL" id="LKAM01000002">
    <property type="protein sequence ID" value="KUM49670.1"/>
    <property type="molecule type" value="Genomic_DNA"/>
</dbReference>
<evidence type="ECO:0000313" key="1">
    <source>
        <dbReference type="EMBL" id="KUM49670.1"/>
    </source>
</evidence>
<organism evidence="1">
    <name type="scientific">Picea glauca</name>
    <name type="common">White spruce</name>
    <name type="synonym">Pinus glauca</name>
    <dbReference type="NCBI Taxonomy" id="3330"/>
    <lineage>
        <taxon>Eukaryota</taxon>
        <taxon>Viridiplantae</taxon>
        <taxon>Streptophyta</taxon>
        <taxon>Embryophyta</taxon>
        <taxon>Tracheophyta</taxon>
        <taxon>Spermatophyta</taxon>
        <taxon>Pinopsida</taxon>
        <taxon>Pinidae</taxon>
        <taxon>Conifers I</taxon>
        <taxon>Pinales</taxon>
        <taxon>Pinaceae</taxon>
        <taxon>Picea</taxon>
    </lineage>
</organism>
<geneLocation type="mitochondrion" evidence="1"/>
<comment type="caution">
    <text evidence="1">The sequence shown here is derived from an EMBL/GenBank/DDBJ whole genome shotgun (WGS) entry which is preliminary data.</text>
</comment>
<name>A0A117NIA5_PICGL</name>
<reference evidence="1" key="1">
    <citation type="journal article" date="2015" name="Genome Biol. Evol.">
        <title>Organellar Genomes of White Spruce (Picea glauca): Assembly and Annotation.</title>
        <authorList>
            <person name="Jackman S.D."/>
            <person name="Warren R.L."/>
            <person name="Gibb E.A."/>
            <person name="Vandervalk B.P."/>
            <person name="Mohamadi H."/>
            <person name="Chu J."/>
            <person name="Raymond A."/>
            <person name="Pleasance S."/>
            <person name="Coope R."/>
            <person name="Wildung M.R."/>
            <person name="Ritland C.E."/>
            <person name="Bousquet J."/>
            <person name="Jones S.J."/>
            <person name="Bohlmann J."/>
            <person name="Birol I."/>
        </authorList>
    </citation>
    <scope>NUCLEOTIDE SEQUENCE [LARGE SCALE GENOMIC DNA]</scope>
    <source>
        <tissue evidence="1">Flushing bud</tissue>
    </source>
</reference>
<keyword evidence="1" id="KW-0496">Mitochondrion</keyword>
<accession>A0A117NIA5</accession>
<gene>
    <name evidence="1" type="ORF">ABT39_MTgene2896</name>
</gene>
<protein>
    <submittedName>
        <fullName evidence="1">Uncharacterized protein</fullName>
    </submittedName>
</protein>
<dbReference type="AlphaFoldDB" id="A0A117NIA5"/>
<sequence>MEGPSFSASVGGEVYETILLVPIGSREREAMPLSELKKTT</sequence>